<feature type="region of interest" description="Disordered" evidence="9">
    <location>
        <begin position="1238"/>
        <end position="1278"/>
    </location>
</feature>
<feature type="compositionally biased region" description="Low complexity" evidence="9">
    <location>
        <begin position="1247"/>
        <end position="1278"/>
    </location>
</feature>
<evidence type="ECO:0000256" key="8">
    <source>
        <dbReference type="RuleBase" id="RU003694"/>
    </source>
</evidence>
<feature type="domain" description="Ketosynthase family 3 (KS3)" evidence="10">
    <location>
        <begin position="3"/>
        <end position="436"/>
    </location>
</feature>
<dbReference type="GO" id="GO:0016747">
    <property type="term" value="F:acyltransferase activity, transferring groups other than amino-acyl groups"/>
    <property type="evidence" value="ECO:0007669"/>
    <property type="project" value="UniProtKB-ARBA"/>
</dbReference>
<dbReference type="Gene3D" id="3.40.47.10">
    <property type="match status" value="2"/>
</dbReference>
<dbReference type="InterPro" id="IPR014043">
    <property type="entry name" value="Acyl_transferase_dom"/>
</dbReference>
<comment type="pathway">
    <text evidence="1">Lipid metabolism; fatty acid biosynthesis.</text>
</comment>
<keyword evidence="5" id="KW-0443">Lipid metabolism</keyword>
<dbReference type="SMART" id="SM00827">
    <property type="entry name" value="PKS_AT"/>
    <property type="match status" value="1"/>
</dbReference>
<comment type="similarity">
    <text evidence="8">Belongs to the thiolase-like superfamily. Beta-ketoacyl-ACP synthases family.</text>
</comment>
<dbReference type="InterPro" id="IPR020841">
    <property type="entry name" value="PKS_Beta-ketoAc_synthase_dom"/>
</dbReference>
<evidence type="ECO:0000256" key="3">
    <source>
        <dbReference type="ARBA" id="ARBA00022516"/>
    </source>
</evidence>
<dbReference type="Pfam" id="PF02801">
    <property type="entry name" value="Ketoacyl-synt_C"/>
    <property type="match status" value="1"/>
</dbReference>
<dbReference type="Gene3D" id="3.10.129.10">
    <property type="entry name" value="Hotdog Thioesterase"/>
    <property type="match status" value="4"/>
</dbReference>
<evidence type="ECO:0000256" key="7">
    <source>
        <dbReference type="ARBA" id="ARBA00023239"/>
    </source>
</evidence>
<reference evidence="11" key="1">
    <citation type="submission" date="2022-10" db="EMBL/GenBank/DDBJ databases">
        <title>The complete genomes of actinobacterial strains from the NBC collection.</title>
        <authorList>
            <person name="Joergensen T.S."/>
            <person name="Alvarez Arevalo M."/>
            <person name="Sterndorff E.B."/>
            <person name="Faurdal D."/>
            <person name="Vuksanovic O."/>
            <person name="Mourched A.-S."/>
            <person name="Charusanti P."/>
            <person name="Shaw S."/>
            <person name="Blin K."/>
            <person name="Weber T."/>
        </authorList>
    </citation>
    <scope>NUCLEOTIDE SEQUENCE</scope>
    <source>
        <strain evidence="11">NBC_00008</strain>
    </source>
</reference>
<dbReference type="InterPro" id="IPR001227">
    <property type="entry name" value="Ac_transferase_dom_sf"/>
</dbReference>
<dbReference type="CDD" id="cd00833">
    <property type="entry name" value="PKS"/>
    <property type="match status" value="1"/>
</dbReference>
<gene>
    <name evidence="11" type="ORF">OG398_02785</name>
</gene>
<dbReference type="SMART" id="SM00825">
    <property type="entry name" value="PKS_KS"/>
    <property type="match status" value="1"/>
</dbReference>
<proteinExistence type="inferred from homology"/>
<dbReference type="InterPro" id="IPR016035">
    <property type="entry name" value="Acyl_Trfase/lysoPLipase"/>
</dbReference>
<keyword evidence="4" id="KW-0276">Fatty acid metabolism</keyword>
<dbReference type="Pfam" id="PF07977">
    <property type="entry name" value="FabA"/>
    <property type="match status" value="2"/>
</dbReference>
<keyword evidence="3" id="KW-0444">Lipid biosynthesis</keyword>
<evidence type="ECO:0000313" key="11">
    <source>
        <dbReference type="EMBL" id="WTW67279.1"/>
    </source>
</evidence>
<dbReference type="InterPro" id="IPR013114">
    <property type="entry name" value="FabA_FabZ"/>
</dbReference>
<dbReference type="InterPro" id="IPR014031">
    <property type="entry name" value="Ketoacyl_synth_C"/>
</dbReference>
<keyword evidence="7" id="KW-0456">Lyase</keyword>
<dbReference type="InterPro" id="IPR029069">
    <property type="entry name" value="HotDog_dom_sf"/>
</dbReference>
<dbReference type="EMBL" id="CP108313">
    <property type="protein sequence ID" value="WTW67279.1"/>
    <property type="molecule type" value="Genomic_DNA"/>
</dbReference>
<evidence type="ECO:0000256" key="1">
    <source>
        <dbReference type="ARBA" id="ARBA00005194"/>
    </source>
</evidence>
<organism evidence="11">
    <name type="scientific">Streptomyces sp. NBC_00008</name>
    <dbReference type="NCBI Taxonomy" id="2903610"/>
    <lineage>
        <taxon>Bacteria</taxon>
        <taxon>Bacillati</taxon>
        <taxon>Actinomycetota</taxon>
        <taxon>Actinomycetes</taxon>
        <taxon>Kitasatosporales</taxon>
        <taxon>Streptomycetaceae</taxon>
        <taxon>Streptomyces</taxon>
    </lineage>
</organism>
<dbReference type="InterPro" id="IPR010083">
    <property type="entry name" value="FabA"/>
</dbReference>
<sequence length="2188" mass="230560">MPVEPIAVVGRGCVLPGALDPDTFWENIAAGRPSLSAAPADRWRLPRHWAMGSVDDHLDRTWTDVGGYVHGFESVFDPTGFRIAPERIASLDPLFHWVLYGVRQALTEAGRSGPLARGGLVLGNLSYPTPAGAAFAEHVWLSAQQPPLRDALLTGERARPDARNRFSSGLPARLAADALGLGAGAWSLDAACASSLYAIKLACDRLHDGTADLMVAGAVSRPDPLYLHVGFCGLSATSRTGRSRPFHRDADGLVHGEGAGFVALMRLSEARAAGLPVFGVIRGVGLSNDGRGSGLISPSQEGQVRAMRLAYEVAGVPPESVSLVECHATGTPVGDAVEARGMARVFGAADDVPIGSAKSNVGHLLAAAGVAGLLKVLGAMRAGVRPATLGAQRPLDALAGTPLRVLTAAEEWTGPRRAAVSAFGFGGTNAHLIVDPPDAVPTSAGRRRGPAATTSAPAPAPAQVAIVAIGARVGEGTSAEDLRRAVLGGERRGPVAEIPVELTDLCFPPLALERAVPHQLLVLEAAREAVRKVSLPRERTMVVIGTGVDPQVARAGARWRVPFWLERSGVPVTGSSADAAREAFTPPMTAEGVVGSMPNLAANRISTQLDLAGPGFTVSAEEASGLVALELAVRAIRSGEADAALVGATDLSCEAVHRAALRELGREDEPGDAAVVLVLKPLEAARRDGDTVVALLDEGAAGEPDMVIGDGPDAVFDPSSVFGRAHAASGLVSVAVAALSLQHRAVPRPGGPADAAAVAHTALAVAVPLEGPAASVRLRAGDALPWLRGTAPRLHVFSGADRQEVLAALDSGTRSAAGPARLALVADGDTLPADRREAARRWLTEGGVRPADLMYRDGPVTGQTAFVYTNGSAAYPGMGHELMLALPSLGEAVREKHREMTARLRSRPEPGVLGQIWAAAELAVFHTVLSRDLLGLRPDAALGYSSGESTALVALGAWPDASGLFEAVRVSGLFTTELTGELRAVRRYWRQRGIQGSRWSSYLVGAPLEAVRAELAADAPVHLMAVNAPGVCVIGGESRACAAAVARIGADRAIELDYDLAAHAPELAEVSEVWREVHRRPTVDVPGVRFYSGATGLAYRPTAERAAEAITAQGIDTIDFAATVERAWADGVRVFVEHGPRRLCTGWIKRVLGDREHVAVALDASGDSGLRQLCLAVGELVVAGVPVRADEVFARLAEASSQLPPPGPTVTVPVPPTPCLPALERAVTVLPRAPELAPVPDRSPVLPTGSPTETAGTAAPAAPAVVVPSPSSPVPSRLPARAAHEPAATEAMGAGAVAARHGFRVAALHQEVMVAHTEAHQRFLRVSALAVRALTAAGTRGAGPGSPPVRPLAPPPARVPVPAPSRLHRPGPKFDRAQLEHLASREISTLFGPRFAEQDGYAVQTRMPGPPMLFADRVTGLDAVPAALTLPGPVRTDGRIWTETDVLPGSWYLDPTGRMPAGLLIEAGQADLLLLSWLGVDLLNRGERAYRLLGCEVTFHGTPPKAGDTLCFEIHVDGHAEADGVRLAFFHYDCYVDGELRLSVREGQAGFFTPAELASSGGVRWNPAEHAPGDDLPLDPPAVRCERTRFDTALMRALAEGRPADCFGPGWEATAAHVRTPTLDEGRMRLLDEVVAFDPAGGPWGRGYLRAETALSPDDWFFTGHFKNDPCMPGTLMLQGGLQAMAFYLTAMGFTVDRDGWRFEPVTEHPSSAMCRGQATPEGRRVVYEVFVSGVSGGPVPTLYADVLGSVDGTKAFLGRGMALRLVPDWPLSHWRHSGPPTVQTGGAPVPLPGLAGLAGHREEQPVAVAADGFPFDYASLLACAWGRPSEAFGAMYEPFDGTRKVARLPGPPYHFMSRIVSVDGPQAGMREGSAVVAEYDVPALAWYFEQNGGRAMPFAVLLEIALQPCGWLASYVGSALTGETDLLFRNLDGTGTVTGEVTPATRTVRTRAELTRVSSGGDMIIESFRVECTADGVPVYELSTVFGYFPRSAFDEQQGLAVSEDERTRLDEPCGRTVDLAARPARYCAGEPCLPGPMLLMLDRITGYWPDGGRAGLGRLRSEKDVRPDAWFFRAHFFQDPVQPGSLGIEAMCQLLQFHLLESGAADGVPGAVFEPALPGRESAWTYRGQITPANRLIRVDMDIVASGTDTRGSYAVADASLWGDDTCIYRVRGLGMRVVPGVERTP</sequence>
<dbReference type="SUPFAM" id="SSF52151">
    <property type="entry name" value="FabD/lysophospholipase-like"/>
    <property type="match status" value="1"/>
</dbReference>
<evidence type="ECO:0000256" key="5">
    <source>
        <dbReference type="ARBA" id="ARBA00023098"/>
    </source>
</evidence>
<protein>
    <submittedName>
        <fullName evidence="11">Beta keto-acyl synthase</fullName>
    </submittedName>
</protein>
<dbReference type="GO" id="GO:0006633">
    <property type="term" value="P:fatty acid biosynthetic process"/>
    <property type="evidence" value="ECO:0007669"/>
    <property type="project" value="UniProtKB-KW"/>
</dbReference>
<keyword evidence="8" id="KW-0808">Transferase</keyword>
<accession>A0AAU2VID8</accession>
<evidence type="ECO:0000256" key="4">
    <source>
        <dbReference type="ARBA" id="ARBA00022832"/>
    </source>
</evidence>
<dbReference type="SUPFAM" id="SSF53901">
    <property type="entry name" value="Thiolase-like"/>
    <property type="match status" value="3"/>
</dbReference>
<dbReference type="Gene3D" id="3.40.366.10">
    <property type="entry name" value="Malonyl-Coenzyme A Acyl Carrier Protein, domain 2"/>
    <property type="match status" value="1"/>
</dbReference>
<comment type="similarity">
    <text evidence="2">Belongs to the thioester dehydratase family. FabA subfamily.</text>
</comment>
<dbReference type="GO" id="GO:0005737">
    <property type="term" value="C:cytoplasm"/>
    <property type="evidence" value="ECO:0007669"/>
    <property type="project" value="InterPro"/>
</dbReference>
<evidence type="ECO:0000256" key="2">
    <source>
        <dbReference type="ARBA" id="ARBA00006714"/>
    </source>
</evidence>
<evidence type="ECO:0000256" key="6">
    <source>
        <dbReference type="ARBA" id="ARBA00023160"/>
    </source>
</evidence>
<dbReference type="PANTHER" id="PTHR43074">
    <property type="entry name" value="OMEGA-3 POLYUNSATURATED FATTY ACID SYNTHASE PFAB-RELATED"/>
    <property type="match status" value="1"/>
</dbReference>
<dbReference type="InterPro" id="IPR016039">
    <property type="entry name" value="Thiolase-like"/>
</dbReference>
<name>A0AAU2VID8_9ACTN</name>
<evidence type="ECO:0000256" key="9">
    <source>
        <dbReference type="SAM" id="MobiDB-lite"/>
    </source>
</evidence>
<dbReference type="SUPFAM" id="SSF54637">
    <property type="entry name" value="Thioesterase/thiol ester dehydrase-isomerase"/>
    <property type="match status" value="4"/>
</dbReference>
<dbReference type="PANTHER" id="PTHR43074:SF1">
    <property type="entry name" value="BETA-KETOACYL SYNTHASE FAMILY PROTEIN-RELATED"/>
    <property type="match status" value="1"/>
</dbReference>
<dbReference type="PROSITE" id="PS52004">
    <property type="entry name" value="KS3_2"/>
    <property type="match status" value="1"/>
</dbReference>
<dbReference type="InterPro" id="IPR052568">
    <property type="entry name" value="PKS-FAS_Synthase"/>
</dbReference>
<evidence type="ECO:0000259" key="10">
    <source>
        <dbReference type="PROSITE" id="PS52004"/>
    </source>
</evidence>
<dbReference type="InterPro" id="IPR014030">
    <property type="entry name" value="Ketoacyl_synth_N"/>
</dbReference>
<dbReference type="GO" id="GO:0019171">
    <property type="term" value="F:(3R)-hydroxyacyl-[acyl-carrier-protein] dehydratase activity"/>
    <property type="evidence" value="ECO:0007669"/>
    <property type="project" value="InterPro"/>
</dbReference>
<dbReference type="Pfam" id="PF00109">
    <property type="entry name" value="ketoacyl-synt"/>
    <property type="match status" value="2"/>
</dbReference>
<dbReference type="CDD" id="cd01287">
    <property type="entry name" value="FabA"/>
    <property type="match status" value="2"/>
</dbReference>
<keyword evidence="6" id="KW-0275">Fatty acid biosynthesis</keyword>